<gene>
    <name evidence="1" type="ORF">I4F81_008466</name>
</gene>
<sequence length="423" mass="44696">MSSVRDVTKLRMTEEMIGSTRSFQALPSRARGLKILFEACETMRGVDRKGAQDYMASQRLFLTAAGTPAESRVRVSEKLYRVRDHVIEALQKVAMAAYIKELAVCVETMTCKEAEAWLENGKYTRSPKAGPATNAALKAIFRRNGQKARIIEPKDVGETVFVDATTGHVGLIAHWGRGVYEKAAGVRKPRRTGNDDGSYDGWRAEVRNVSKFLRRHDDVEAGLRLCDGSSKLRAMNVADDGTFVIEESDTDESEKSASTSEQDPEEGEDLGVNNLAPEYVAGVDGVDVDTAGVGILGQDLEGEKDVAGGDEGSYAAEVVGSGDLISEVAGIGSDEAVGGGEVAVVRDGMDAREAACSGNDVAAEHVARAGEDSALGNVAGAGDGIDAGKNDDSGDLGPAPPGLLPESSAYPGGFGEYFQEDPP</sequence>
<name>A0ACC3C7K9_PYRYE</name>
<comment type="caution">
    <text evidence="1">The sequence shown here is derived from an EMBL/GenBank/DDBJ whole genome shotgun (WGS) entry which is preliminary data.</text>
</comment>
<protein>
    <submittedName>
        <fullName evidence="1">Uncharacterized protein</fullName>
    </submittedName>
</protein>
<keyword evidence="2" id="KW-1185">Reference proteome</keyword>
<evidence type="ECO:0000313" key="1">
    <source>
        <dbReference type="EMBL" id="KAK1865944.1"/>
    </source>
</evidence>
<proteinExistence type="predicted"/>
<dbReference type="Proteomes" id="UP000798662">
    <property type="component" value="Chromosome 2"/>
</dbReference>
<reference evidence="1" key="1">
    <citation type="submission" date="2019-11" db="EMBL/GenBank/DDBJ databases">
        <title>Nori genome reveals adaptations in red seaweeds to the harsh intertidal environment.</title>
        <authorList>
            <person name="Wang D."/>
            <person name="Mao Y."/>
        </authorList>
    </citation>
    <scope>NUCLEOTIDE SEQUENCE</scope>
    <source>
        <tissue evidence="1">Gametophyte</tissue>
    </source>
</reference>
<accession>A0ACC3C7K9</accession>
<organism evidence="1 2">
    <name type="scientific">Pyropia yezoensis</name>
    <name type="common">Susabi-nori</name>
    <name type="synonym">Porphyra yezoensis</name>
    <dbReference type="NCBI Taxonomy" id="2788"/>
    <lineage>
        <taxon>Eukaryota</taxon>
        <taxon>Rhodophyta</taxon>
        <taxon>Bangiophyceae</taxon>
        <taxon>Bangiales</taxon>
        <taxon>Bangiaceae</taxon>
        <taxon>Pyropia</taxon>
    </lineage>
</organism>
<evidence type="ECO:0000313" key="2">
    <source>
        <dbReference type="Proteomes" id="UP000798662"/>
    </source>
</evidence>
<dbReference type="EMBL" id="CM020619">
    <property type="protein sequence ID" value="KAK1865944.1"/>
    <property type="molecule type" value="Genomic_DNA"/>
</dbReference>